<evidence type="ECO:0000256" key="2">
    <source>
        <dbReference type="ARBA" id="ARBA00023012"/>
    </source>
</evidence>
<evidence type="ECO:0000256" key="3">
    <source>
        <dbReference type="PROSITE-ProRule" id="PRU00169"/>
    </source>
</evidence>
<dbReference type="RefSeq" id="WP_289503759.1">
    <property type="nucleotide sequence ID" value="NZ_CP116805.1"/>
</dbReference>
<evidence type="ECO:0000259" key="4">
    <source>
        <dbReference type="PROSITE" id="PS50110"/>
    </source>
</evidence>
<protein>
    <submittedName>
        <fullName evidence="5">Response regulator</fullName>
    </submittedName>
</protein>
<dbReference type="KEGG" id="gso:PH603_15990"/>
<evidence type="ECO:0000313" key="5">
    <source>
        <dbReference type="EMBL" id="WCL54040.1"/>
    </source>
</evidence>
<dbReference type="GO" id="GO:0000160">
    <property type="term" value="P:phosphorelay signal transduction system"/>
    <property type="evidence" value="ECO:0007669"/>
    <property type="project" value="UniProtKB-KW"/>
</dbReference>
<name>A0AAE9XS79_9PROT</name>
<dbReference type="EMBL" id="CP116805">
    <property type="protein sequence ID" value="WCL54040.1"/>
    <property type="molecule type" value="Genomic_DNA"/>
</dbReference>
<dbReference type="PANTHER" id="PTHR45339">
    <property type="entry name" value="HYBRID SIGNAL TRANSDUCTION HISTIDINE KINASE J"/>
    <property type="match status" value="1"/>
</dbReference>
<dbReference type="CDD" id="cd17546">
    <property type="entry name" value="REC_hyHK_CKI1_RcsC-like"/>
    <property type="match status" value="1"/>
</dbReference>
<dbReference type="Pfam" id="PF00072">
    <property type="entry name" value="Response_reg"/>
    <property type="match status" value="1"/>
</dbReference>
<dbReference type="Proteomes" id="UP001217500">
    <property type="component" value="Chromosome"/>
</dbReference>
<sequence length="144" mass="15917">MDYLEPIEVPRYPEVAKRSCRVLVAEDNKINQALISRFLELGNYEVKLVSNGFDAIDAVRYSKQPFDLVLMDIKMPGMSGIEAAEGIRSIEGTRGNICILAFTANVSDEDMELYLNVGIDGVVGKPISRDALFLAIEKAMESKA</sequence>
<accession>A0AAE9XS79</accession>
<keyword evidence="2" id="KW-0902">Two-component regulatory system</keyword>
<gene>
    <name evidence="5" type="ORF">PH603_15990</name>
</gene>
<dbReference type="InterPro" id="IPR001789">
    <property type="entry name" value="Sig_transdc_resp-reg_receiver"/>
</dbReference>
<reference evidence="5" key="1">
    <citation type="submission" date="2023-01" db="EMBL/GenBank/DDBJ databases">
        <title>The genome sequence of Kordiimonadaceae bacterium 6D33.</title>
        <authorList>
            <person name="Liu Y."/>
        </authorList>
    </citation>
    <scope>NUCLEOTIDE SEQUENCE</scope>
    <source>
        <strain evidence="5">6D33</strain>
    </source>
</reference>
<evidence type="ECO:0000313" key="6">
    <source>
        <dbReference type="Proteomes" id="UP001217500"/>
    </source>
</evidence>
<dbReference type="PANTHER" id="PTHR45339:SF1">
    <property type="entry name" value="HYBRID SIGNAL TRANSDUCTION HISTIDINE KINASE J"/>
    <property type="match status" value="1"/>
</dbReference>
<feature type="domain" description="Response regulatory" evidence="4">
    <location>
        <begin position="21"/>
        <end position="140"/>
    </location>
</feature>
<dbReference type="PROSITE" id="PS50110">
    <property type="entry name" value="RESPONSE_REGULATORY"/>
    <property type="match status" value="1"/>
</dbReference>
<organism evidence="5 6">
    <name type="scientific">Gimibacter soli</name>
    <dbReference type="NCBI Taxonomy" id="3024400"/>
    <lineage>
        <taxon>Bacteria</taxon>
        <taxon>Pseudomonadati</taxon>
        <taxon>Pseudomonadota</taxon>
        <taxon>Alphaproteobacteria</taxon>
        <taxon>Kordiimonadales</taxon>
        <taxon>Temperatibacteraceae</taxon>
        <taxon>Gimibacter</taxon>
    </lineage>
</organism>
<proteinExistence type="predicted"/>
<feature type="modified residue" description="4-aspartylphosphate" evidence="3">
    <location>
        <position position="72"/>
    </location>
</feature>
<dbReference type="SUPFAM" id="SSF52172">
    <property type="entry name" value="CheY-like"/>
    <property type="match status" value="1"/>
</dbReference>
<dbReference type="Gene3D" id="3.40.50.2300">
    <property type="match status" value="1"/>
</dbReference>
<dbReference type="AlphaFoldDB" id="A0AAE9XS79"/>
<dbReference type="SMART" id="SM00448">
    <property type="entry name" value="REC"/>
    <property type="match status" value="1"/>
</dbReference>
<dbReference type="InterPro" id="IPR011006">
    <property type="entry name" value="CheY-like_superfamily"/>
</dbReference>
<keyword evidence="1 3" id="KW-0597">Phosphoprotein</keyword>
<evidence type="ECO:0000256" key="1">
    <source>
        <dbReference type="ARBA" id="ARBA00022553"/>
    </source>
</evidence>
<keyword evidence="6" id="KW-1185">Reference proteome</keyword>